<name>A0A2J6PYZ5_9HELO</name>
<dbReference type="InterPro" id="IPR011118">
    <property type="entry name" value="Tannase/feruloyl_esterase"/>
</dbReference>
<sequence>MTAAVVDNLSVTSHWAANTFPVELSGLQFCNVSLTYTHPGQDDAINVDVWLPMNNWNGRFQGTGGGGFATGMFDSMLSMAISQGYSAAATDGGHSAAPEKGASCSDWALVSPGNVNLYALQNFASVALNDMTVIGKSVTENFYGAAPKYSYWNGCSTGGRQGIMMAQKYPEAYDGILAAAPAINMVRLIQGIYWPQFVMNKLGIYPSQCELEAIAHAAVEACDELDGVKDGIIAAPGLCNFDAKTLIGKKTTCGGDAIQISASAVKVAEETWKGPRSSTGKSLYPGLTKGTPFQVLANTKCHENGMCHGSPFPMAPEWIRYFIKKDPDFDASTITTQKEFDKMFHASVQEFNSMIGTEDPDLSEFRDAGGKMITWHGIADPLIMINGTSEYYEKVQELDPDVRDYYRYFEAPGVWHCGMGKGAYPTHSLEAVVRWVEHDEAPDVLAAETKPDDGGKVRRLNLCPYPLVAAYQGGDTADAESYACKASFS</sequence>
<dbReference type="SUPFAM" id="SSF53474">
    <property type="entry name" value="alpha/beta-Hydrolases"/>
    <property type="match status" value="1"/>
</dbReference>
<evidence type="ECO:0000256" key="7">
    <source>
        <dbReference type="ARBA" id="ARBA00023157"/>
    </source>
</evidence>
<dbReference type="PANTHER" id="PTHR33938:SF8">
    <property type="entry name" value="CARBOXYLIC ESTER HYDROLASE"/>
    <property type="match status" value="1"/>
</dbReference>
<keyword evidence="6" id="KW-0106">Calcium</keyword>
<proteinExistence type="inferred from homology"/>
<evidence type="ECO:0000256" key="5">
    <source>
        <dbReference type="ARBA" id="ARBA00022801"/>
    </source>
</evidence>
<dbReference type="Proteomes" id="UP000235672">
    <property type="component" value="Unassembled WGS sequence"/>
</dbReference>
<dbReference type="AlphaFoldDB" id="A0A2J6PYZ5"/>
<evidence type="ECO:0000313" key="9">
    <source>
        <dbReference type="EMBL" id="PMD19272.1"/>
    </source>
</evidence>
<keyword evidence="7" id="KW-1015">Disulfide bond</keyword>
<evidence type="ECO:0000256" key="2">
    <source>
        <dbReference type="ARBA" id="ARBA00022487"/>
    </source>
</evidence>
<dbReference type="PANTHER" id="PTHR33938">
    <property type="entry name" value="FERULOYL ESTERASE B-RELATED"/>
    <property type="match status" value="1"/>
</dbReference>
<dbReference type="EMBL" id="KZ613490">
    <property type="protein sequence ID" value="PMD19272.1"/>
    <property type="molecule type" value="Genomic_DNA"/>
</dbReference>
<keyword evidence="4" id="KW-0732">Signal</keyword>
<dbReference type="OrthoDB" id="3039123at2759"/>
<evidence type="ECO:0000256" key="3">
    <source>
        <dbReference type="ARBA" id="ARBA00022723"/>
    </source>
</evidence>
<organism evidence="9 10">
    <name type="scientific">Hyaloscypha hepaticicola</name>
    <dbReference type="NCBI Taxonomy" id="2082293"/>
    <lineage>
        <taxon>Eukaryota</taxon>
        <taxon>Fungi</taxon>
        <taxon>Dikarya</taxon>
        <taxon>Ascomycota</taxon>
        <taxon>Pezizomycotina</taxon>
        <taxon>Leotiomycetes</taxon>
        <taxon>Helotiales</taxon>
        <taxon>Hyaloscyphaceae</taxon>
        <taxon>Hyaloscypha</taxon>
    </lineage>
</organism>
<gene>
    <name evidence="9" type="ORF">NA56DRAFT_671927</name>
</gene>
<keyword evidence="5 8" id="KW-0378">Hydrolase</keyword>
<evidence type="ECO:0000256" key="4">
    <source>
        <dbReference type="ARBA" id="ARBA00022729"/>
    </source>
</evidence>
<dbReference type="STRING" id="1745343.A0A2J6PYZ5"/>
<keyword evidence="3" id="KW-0479">Metal-binding</keyword>
<evidence type="ECO:0000313" key="10">
    <source>
        <dbReference type="Proteomes" id="UP000235672"/>
    </source>
</evidence>
<comment type="similarity">
    <text evidence="1 8">Belongs to the tannase family.</text>
</comment>
<keyword evidence="10" id="KW-1185">Reference proteome</keyword>
<dbReference type="EC" id="3.1.1.-" evidence="8"/>
<reference evidence="9 10" key="1">
    <citation type="submission" date="2016-05" db="EMBL/GenBank/DDBJ databases">
        <title>A degradative enzymes factory behind the ericoid mycorrhizal symbiosis.</title>
        <authorList>
            <consortium name="DOE Joint Genome Institute"/>
            <person name="Martino E."/>
            <person name="Morin E."/>
            <person name="Grelet G."/>
            <person name="Kuo A."/>
            <person name="Kohler A."/>
            <person name="Daghino S."/>
            <person name="Barry K."/>
            <person name="Choi C."/>
            <person name="Cichocki N."/>
            <person name="Clum A."/>
            <person name="Copeland A."/>
            <person name="Hainaut M."/>
            <person name="Haridas S."/>
            <person name="Labutti K."/>
            <person name="Lindquist E."/>
            <person name="Lipzen A."/>
            <person name="Khouja H.-R."/>
            <person name="Murat C."/>
            <person name="Ohm R."/>
            <person name="Olson A."/>
            <person name="Spatafora J."/>
            <person name="Veneault-Fourrey C."/>
            <person name="Henrissat B."/>
            <person name="Grigoriev I."/>
            <person name="Martin F."/>
            <person name="Perotto S."/>
        </authorList>
    </citation>
    <scope>NUCLEOTIDE SEQUENCE [LARGE SCALE GENOMIC DNA]</scope>
    <source>
        <strain evidence="9 10">UAMH 7357</strain>
    </source>
</reference>
<accession>A0A2J6PYZ5</accession>
<protein>
    <recommendedName>
        <fullName evidence="8">Carboxylic ester hydrolase</fullName>
        <ecNumber evidence="8">3.1.1.-</ecNumber>
    </recommendedName>
</protein>
<dbReference type="InterPro" id="IPR029058">
    <property type="entry name" value="AB_hydrolase_fold"/>
</dbReference>
<dbReference type="GO" id="GO:0046872">
    <property type="term" value="F:metal ion binding"/>
    <property type="evidence" value="ECO:0007669"/>
    <property type="project" value="UniProtKB-KW"/>
</dbReference>
<keyword evidence="2" id="KW-0719">Serine esterase</keyword>
<evidence type="ECO:0000256" key="1">
    <source>
        <dbReference type="ARBA" id="ARBA00006249"/>
    </source>
</evidence>
<evidence type="ECO:0000256" key="8">
    <source>
        <dbReference type="RuleBase" id="RU361238"/>
    </source>
</evidence>
<evidence type="ECO:0000256" key="6">
    <source>
        <dbReference type="ARBA" id="ARBA00022837"/>
    </source>
</evidence>
<dbReference type="GO" id="GO:0030600">
    <property type="term" value="F:feruloyl esterase activity"/>
    <property type="evidence" value="ECO:0007669"/>
    <property type="project" value="UniProtKB-ARBA"/>
</dbReference>
<dbReference type="Pfam" id="PF07519">
    <property type="entry name" value="Tannase"/>
    <property type="match status" value="1"/>
</dbReference>